<dbReference type="Pfam" id="PF00789">
    <property type="entry name" value="UBX"/>
    <property type="match status" value="1"/>
</dbReference>
<evidence type="ECO:0000259" key="2">
    <source>
        <dbReference type="PROSITE" id="PS50033"/>
    </source>
</evidence>
<dbReference type="SMART" id="SM00166">
    <property type="entry name" value="UBX"/>
    <property type="match status" value="1"/>
</dbReference>
<dbReference type="InterPro" id="IPR018997">
    <property type="entry name" value="PUB_domain"/>
</dbReference>
<feature type="domain" description="UBX" evidence="2">
    <location>
        <begin position="352"/>
        <end position="429"/>
    </location>
</feature>
<feature type="region of interest" description="Disordered" evidence="1">
    <location>
        <begin position="96"/>
        <end position="119"/>
    </location>
</feature>
<dbReference type="SUPFAM" id="SSF143503">
    <property type="entry name" value="PUG domain-like"/>
    <property type="match status" value="1"/>
</dbReference>
<dbReference type="Pfam" id="PF09409">
    <property type="entry name" value="PUB"/>
    <property type="match status" value="1"/>
</dbReference>
<dbReference type="Gene3D" id="3.10.20.90">
    <property type="entry name" value="Phosphatidylinositol 3-kinase Catalytic Subunit, Chain A, domain 1"/>
    <property type="match status" value="1"/>
</dbReference>
<dbReference type="InterPro" id="IPR029071">
    <property type="entry name" value="Ubiquitin-like_domsf"/>
</dbReference>
<evidence type="ECO:0000313" key="3">
    <source>
        <dbReference type="Proteomes" id="UP000887569"/>
    </source>
</evidence>
<organism evidence="3 4">
    <name type="scientific">Parascaris univalens</name>
    <name type="common">Nematode worm</name>
    <dbReference type="NCBI Taxonomy" id="6257"/>
    <lineage>
        <taxon>Eukaryota</taxon>
        <taxon>Metazoa</taxon>
        <taxon>Ecdysozoa</taxon>
        <taxon>Nematoda</taxon>
        <taxon>Chromadorea</taxon>
        <taxon>Rhabditida</taxon>
        <taxon>Spirurina</taxon>
        <taxon>Ascaridomorpha</taxon>
        <taxon>Ascaridoidea</taxon>
        <taxon>Ascarididae</taxon>
        <taxon>Parascaris</taxon>
    </lineage>
</organism>
<dbReference type="InterPro" id="IPR042774">
    <property type="entry name" value="UBXN6_PUB"/>
</dbReference>
<reference evidence="4" key="1">
    <citation type="submission" date="2022-11" db="UniProtKB">
        <authorList>
            <consortium name="WormBaseParasite"/>
        </authorList>
    </citation>
    <scope>IDENTIFICATION</scope>
</reference>
<accession>A0A915AWB2</accession>
<dbReference type="SUPFAM" id="SSF54236">
    <property type="entry name" value="Ubiquitin-like"/>
    <property type="match status" value="1"/>
</dbReference>
<dbReference type="Proteomes" id="UP000887569">
    <property type="component" value="Unplaced"/>
</dbReference>
<dbReference type="PROSITE" id="PS50033">
    <property type="entry name" value="UBX"/>
    <property type="match status" value="1"/>
</dbReference>
<feature type="compositionally biased region" description="Low complexity" evidence="1">
    <location>
        <begin position="42"/>
        <end position="54"/>
    </location>
</feature>
<dbReference type="PANTHER" id="PTHR23153:SF38">
    <property type="entry name" value="UBX DOMAIN-CONTAINING PROTEIN 6"/>
    <property type="match status" value="1"/>
</dbReference>
<keyword evidence="3" id="KW-1185">Reference proteome</keyword>
<dbReference type="CDD" id="cd10460">
    <property type="entry name" value="PUB_UBXD1"/>
    <property type="match status" value="1"/>
</dbReference>
<dbReference type="Gene3D" id="1.20.58.2190">
    <property type="match status" value="1"/>
</dbReference>
<dbReference type="AlphaFoldDB" id="A0A915AWB2"/>
<dbReference type="InterPro" id="IPR036339">
    <property type="entry name" value="PUB-like_dom_sf"/>
</dbReference>
<dbReference type="PANTHER" id="PTHR23153">
    <property type="entry name" value="UBX-RELATED"/>
    <property type="match status" value="1"/>
</dbReference>
<feature type="region of interest" description="Disordered" evidence="1">
    <location>
        <begin position="28"/>
        <end position="55"/>
    </location>
</feature>
<dbReference type="GO" id="GO:0005737">
    <property type="term" value="C:cytoplasm"/>
    <property type="evidence" value="ECO:0007669"/>
    <property type="project" value="TreeGrafter"/>
</dbReference>
<evidence type="ECO:0000313" key="4">
    <source>
        <dbReference type="WBParaSite" id="PgR016_g087_t01"/>
    </source>
</evidence>
<evidence type="ECO:0000256" key="1">
    <source>
        <dbReference type="SAM" id="MobiDB-lite"/>
    </source>
</evidence>
<name>A0A915AWB2_PARUN</name>
<dbReference type="InterPro" id="IPR001012">
    <property type="entry name" value="UBX_dom"/>
</dbReference>
<protein>
    <submittedName>
        <fullName evidence="4">UBX domain-containing protein</fullName>
    </submittedName>
</protein>
<dbReference type="CDD" id="cd16119">
    <property type="entry name" value="UBX_UBXN6"/>
    <property type="match status" value="1"/>
</dbReference>
<dbReference type="WBParaSite" id="PgR016_g087_t01">
    <property type="protein sequence ID" value="PgR016_g087_t01"/>
    <property type="gene ID" value="PgR016_g087"/>
</dbReference>
<dbReference type="SMART" id="SM00580">
    <property type="entry name" value="PUG"/>
    <property type="match status" value="1"/>
</dbReference>
<proteinExistence type="predicted"/>
<sequence length="463" mass="52944">MDRLKKFLTEKKVNKNFKKAGVGYRLTDDTSKAASVRPGTMQQSAQSQNRQQPSMERIATADVAAQAAYKRLNLGAKQETATQRNIRLRAMKELEEERRTREMESNRHSASNERPPMEKHDTEIDVKEFEHSNAIKGVFFTCELLGDDIILTKEEMKKNVEAFLRSELDGDGIVASVLMLFSLNGAEKRQIASETLQKYLRNLIDNPDEGKFRRIRIANKAFKERVLSAKGGREFLEACGFRERMEPFSEGAEPEAFLVIGSDEAIDIASLVQAIDVLQTGHPVPLKLHRNPAIYRLQPHQVISNPKLPSDFFELTATELKKEQSLKAAEVEKLTTLRTREMRQRDELQRSYRYKYTLLRIRFPNRFFLQGTFGCHEQFVAVREFVSEYLASVEVPLFVLKDPISGIAPTDDTKTLSELNLVPAAVVHFEWDPDVYAELSKESQEVPYLDARFEEEAESFISS</sequence>